<evidence type="ECO:0000313" key="12">
    <source>
        <dbReference type="EMBL" id="TGL39311.1"/>
    </source>
</evidence>
<dbReference type="SUPFAM" id="SSF48452">
    <property type="entry name" value="TPR-like"/>
    <property type="match status" value="1"/>
</dbReference>
<feature type="transmembrane region" description="Helical" evidence="9">
    <location>
        <begin position="9"/>
        <end position="30"/>
    </location>
</feature>
<dbReference type="Gene3D" id="1.25.40.10">
    <property type="entry name" value="Tetratricopeptide repeat domain"/>
    <property type="match status" value="1"/>
</dbReference>
<feature type="transmembrane region" description="Helical" evidence="9">
    <location>
        <begin position="315"/>
        <end position="338"/>
    </location>
</feature>
<feature type="transmembrane region" description="Helical" evidence="9">
    <location>
        <begin position="344"/>
        <end position="362"/>
    </location>
</feature>
<dbReference type="SMART" id="SM00028">
    <property type="entry name" value="TPR"/>
    <property type="match status" value="2"/>
</dbReference>
<evidence type="ECO:0000313" key="11">
    <source>
        <dbReference type="EMBL" id="TGK01955.1"/>
    </source>
</evidence>
<dbReference type="Pfam" id="PF13519">
    <property type="entry name" value="VWA_2"/>
    <property type="match status" value="1"/>
</dbReference>
<evidence type="ECO:0000256" key="5">
    <source>
        <dbReference type="ARBA" id="ARBA00022989"/>
    </source>
</evidence>
<dbReference type="RefSeq" id="WP_135646506.1">
    <property type="nucleotide sequence ID" value="NZ_RQER01000005.1"/>
</dbReference>
<dbReference type="PANTHER" id="PTHR22550:SF5">
    <property type="entry name" value="LEUCINE ZIPPER PROTEIN 4"/>
    <property type="match status" value="1"/>
</dbReference>
<evidence type="ECO:0000313" key="13">
    <source>
        <dbReference type="Proteomes" id="UP000297273"/>
    </source>
</evidence>
<comment type="caution">
    <text evidence="11">The sequence shown here is derived from an EMBL/GenBank/DDBJ whole genome shotgun (WGS) entry which is preliminary data.</text>
</comment>
<keyword evidence="3" id="KW-0677">Repeat</keyword>
<dbReference type="EMBL" id="RQGC01000012">
    <property type="protein sequence ID" value="TGL39311.1"/>
    <property type="molecule type" value="Genomic_DNA"/>
</dbReference>
<feature type="repeat" description="TPR" evidence="7">
    <location>
        <begin position="437"/>
        <end position="470"/>
    </location>
</feature>
<organism evidence="11 14">
    <name type="scientific">Leptospira langatensis</name>
    <dbReference type="NCBI Taxonomy" id="2484983"/>
    <lineage>
        <taxon>Bacteria</taxon>
        <taxon>Pseudomonadati</taxon>
        <taxon>Spirochaetota</taxon>
        <taxon>Spirochaetia</taxon>
        <taxon>Leptospirales</taxon>
        <taxon>Leptospiraceae</taxon>
        <taxon>Leptospira</taxon>
    </lineage>
</organism>
<evidence type="ECO:0000256" key="6">
    <source>
        <dbReference type="ARBA" id="ARBA00023136"/>
    </source>
</evidence>
<evidence type="ECO:0000259" key="10">
    <source>
        <dbReference type="PROSITE" id="PS50234"/>
    </source>
</evidence>
<reference evidence="12" key="1">
    <citation type="submission" date="2018-10" db="EMBL/GenBank/DDBJ databases">
        <authorList>
            <person name="Vincent A.T."/>
            <person name="Schiettekatte O."/>
            <person name="Bourhy P."/>
            <person name="Veyrier F.J."/>
            <person name="Picardeau M."/>
        </authorList>
    </citation>
    <scope>NUCLEOTIDE SEQUENCE</scope>
    <source>
        <strain evidence="12">201702690</strain>
    </source>
</reference>
<dbReference type="PANTHER" id="PTHR22550">
    <property type="entry name" value="SPORE GERMINATION PROTEIN"/>
    <property type="match status" value="1"/>
</dbReference>
<dbReference type="InterPro" id="IPR013105">
    <property type="entry name" value="TPR_2"/>
</dbReference>
<accession>A0A5F1ZRX8</accession>
<dbReference type="SMART" id="SM00327">
    <property type="entry name" value="VWA"/>
    <property type="match status" value="1"/>
</dbReference>
<feature type="transmembrane region" description="Helical" evidence="9">
    <location>
        <begin position="50"/>
        <end position="71"/>
    </location>
</feature>
<dbReference type="AlphaFoldDB" id="A0A5F1ZRX8"/>
<evidence type="ECO:0000256" key="7">
    <source>
        <dbReference type="PROSITE-ProRule" id="PRU00339"/>
    </source>
</evidence>
<name>A0A5F1ZRX8_9LEPT</name>
<dbReference type="InterPro" id="IPR036465">
    <property type="entry name" value="vWFA_dom_sf"/>
</dbReference>
<dbReference type="Gene3D" id="3.40.50.410">
    <property type="entry name" value="von Willebrand factor, type A domain"/>
    <property type="match status" value="1"/>
</dbReference>
<feature type="compositionally biased region" description="Basic and acidic residues" evidence="8">
    <location>
        <begin position="516"/>
        <end position="557"/>
    </location>
</feature>
<dbReference type="Pfam" id="PF07719">
    <property type="entry name" value="TPR_2"/>
    <property type="match status" value="1"/>
</dbReference>
<feature type="region of interest" description="Disordered" evidence="8">
    <location>
        <begin position="480"/>
        <end position="570"/>
    </location>
</feature>
<evidence type="ECO:0000313" key="14">
    <source>
        <dbReference type="Proteomes" id="UP000297946"/>
    </source>
</evidence>
<keyword evidence="6 9" id="KW-0472">Membrane</keyword>
<evidence type="ECO:0000256" key="8">
    <source>
        <dbReference type="SAM" id="MobiDB-lite"/>
    </source>
</evidence>
<reference evidence="11 14" key="2">
    <citation type="journal article" date="2019" name="PLoS Negl. Trop. Dis.">
        <title>Revisiting the worldwide diversity of Leptospira species in the environment.</title>
        <authorList>
            <person name="Vincent A.T."/>
            <person name="Schiettekatte O."/>
            <person name="Bourhy P."/>
            <person name="Veyrier F.J."/>
            <person name="Picardeau M."/>
        </authorList>
    </citation>
    <scope>NUCLEOTIDE SEQUENCE [LARGE SCALE GENOMIC DNA]</scope>
    <source>
        <strain evidence="12">201702690</strain>
        <strain evidence="11 14">SSW18</strain>
    </source>
</reference>
<dbReference type="InterPro" id="IPR050768">
    <property type="entry name" value="UPF0353/GerABKA_families"/>
</dbReference>
<gene>
    <name evidence="11" type="ORF">EHO57_09195</name>
    <name evidence="12" type="ORF">EHQ53_14545</name>
</gene>
<keyword evidence="1" id="KW-1003">Cell membrane</keyword>
<dbReference type="Proteomes" id="UP000297946">
    <property type="component" value="Unassembled WGS sequence"/>
</dbReference>
<dbReference type="SUPFAM" id="SSF53300">
    <property type="entry name" value="vWA-like"/>
    <property type="match status" value="1"/>
</dbReference>
<evidence type="ECO:0000256" key="9">
    <source>
        <dbReference type="SAM" id="Phobius"/>
    </source>
</evidence>
<dbReference type="NCBIfam" id="NF047507">
    <property type="entry name" value="TPR_BatC_Lepto"/>
    <property type="match status" value="1"/>
</dbReference>
<dbReference type="EMBL" id="RQER01000005">
    <property type="protein sequence ID" value="TGK01955.1"/>
    <property type="molecule type" value="Genomic_DNA"/>
</dbReference>
<dbReference type="Pfam" id="PF13432">
    <property type="entry name" value="TPR_16"/>
    <property type="match status" value="1"/>
</dbReference>
<dbReference type="PROSITE" id="PS50234">
    <property type="entry name" value="VWFA"/>
    <property type="match status" value="1"/>
</dbReference>
<evidence type="ECO:0000256" key="2">
    <source>
        <dbReference type="ARBA" id="ARBA00022692"/>
    </source>
</evidence>
<dbReference type="PROSITE" id="PS50005">
    <property type="entry name" value="TPR"/>
    <property type="match status" value="1"/>
</dbReference>
<dbReference type="Proteomes" id="UP000297273">
    <property type="component" value="Unassembled WGS sequence"/>
</dbReference>
<keyword evidence="13" id="KW-1185">Reference proteome</keyword>
<keyword evidence="5 9" id="KW-1133">Transmembrane helix</keyword>
<evidence type="ECO:0000256" key="3">
    <source>
        <dbReference type="ARBA" id="ARBA00022737"/>
    </source>
</evidence>
<dbReference type="InterPro" id="IPR019734">
    <property type="entry name" value="TPR_rpt"/>
</dbReference>
<keyword evidence="2 9" id="KW-0812">Transmembrane</keyword>
<protein>
    <submittedName>
        <fullName evidence="11">VWA domain-containing protein</fullName>
    </submittedName>
</protein>
<proteinExistence type="predicted"/>
<dbReference type="InterPro" id="IPR011990">
    <property type="entry name" value="TPR-like_helical_dom_sf"/>
</dbReference>
<feature type="domain" description="VWFA" evidence="10">
    <location>
        <begin position="89"/>
        <end position="292"/>
    </location>
</feature>
<evidence type="ECO:0000256" key="1">
    <source>
        <dbReference type="ARBA" id="ARBA00022475"/>
    </source>
</evidence>
<sequence>MSEKFLESFWAVLVLIFVCYAFFKLAFYFFWDRWKKKFPGLPREAQVPSFWLVITRVLILGTVFYLSYAGFRQTEGSKSKEEETLKGVDLLFLVDVSLSMQAVDTNPSRLARVKEAILRMLPELPGNRFGMIVFAASPFVYCPMTSDARAFAEYVRGLDADIVGDRGTDLNAAFKKAEEVLSSNQVLRNRILVLATDGEDMDSPSLFRFPADVWVWSVGTPTGGAIAYTDDGSRVSGYLTREGSLAPYENSPGVVISQANPSFLRSLASTNDGKFLDLDSESPNLKEVQSWVGSMEKNTNQRIHNLRRAEGVQKFLLPVVLLLLFDFFVLEFLGKYFGKSRTKLMTALLFVLVLSSSGLSAVELDPGGNRIKEGRNSYDGGDFKGSLEKYKEAEQYFPEDPRLDFNRGDSEYKSGNLDRAIRHFEKGAESKDFKVRSMSHYNLGNAYMKLGDRKKAAEHYLRSLKEYPGMEPAKKNLEWLRKLPPNGGEGSETKDQSQGMDDPIQPGTGGAGENEEGSKQRSKSKAEAGKDPKNKNKSKAEQELDRIMESMDLDNVKRRSPGSRNREVFW</sequence>
<evidence type="ECO:0000256" key="4">
    <source>
        <dbReference type="ARBA" id="ARBA00022803"/>
    </source>
</evidence>
<keyword evidence="4 7" id="KW-0802">TPR repeat</keyword>
<dbReference type="NCBIfam" id="NF047506">
    <property type="entry name" value="VWA_BatB_Lepto"/>
    <property type="match status" value="1"/>
</dbReference>
<dbReference type="OrthoDB" id="9807628at2"/>
<dbReference type="InterPro" id="IPR002035">
    <property type="entry name" value="VWF_A"/>
</dbReference>